<dbReference type="RefSeq" id="WP_023624592.1">
    <property type="nucleotide sequence ID" value="NZ_LKHS01000005.1"/>
</dbReference>
<protein>
    <submittedName>
        <fullName evidence="3">Hemin receptor</fullName>
    </submittedName>
</protein>
<gene>
    <name evidence="3" type="ORF">AMR76_06740</name>
</gene>
<reference evidence="3 4" key="1">
    <citation type="submission" date="2015-08" db="EMBL/GenBank/DDBJ databases">
        <title>Antibacterial properties of a collection of Vibrionaceae strains.</title>
        <authorList>
            <person name="Giubergia S."/>
        </authorList>
    </citation>
    <scope>NUCLEOTIDE SEQUENCE [LARGE SCALE GENOMIC DNA]</scope>
    <source>
        <strain evidence="3 4">S0821</strain>
    </source>
</reference>
<feature type="signal peptide" evidence="1">
    <location>
        <begin position="1"/>
        <end position="19"/>
    </location>
</feature>
<keyword evidence="1" id="KW-0732">Signal</keyword>
<evidence type="ECO:0000259" key="2">
    <source>
        <dbReference type="PROSITE" id="PS50983"/>
    </source>
</evidence>
<accession>A0A0Q2V1V7</accession>
<organism evidence="3 4">
    <name type="scientific">Vibrio furnissii</name>
    <dbReference type="NCBI Taxonomy" id="29494"/>
    <lineage>
        <taxon>Bacteria</taxon>
        <taxon>Pseudomonadati</taxon>
        <taxon>Pseudomonadota</taxon>
        <taxon>Gammaproteobacteria</taxon>
        <taxon>Vibrionales</taxon>
        <taxon>Vibrionaceae</taxon>
        <taxon>Vibrio</taxon>
    </lineage>
</organism>
<evidence type="ECO:0000313" key="3">
    <source>
        <dbReference type="EMBL" id="KQH86776.1"/>
    </source>
</evidence>
<dbReference type="Proteomes" id="UP000051221">
    <property type="component" value="Unassembled WGS sequence"/>
</dbReference>
<keyword evidence="3" id="KW-0675">Receptor</keyword>
<name>A0A0Q2V1V7_VIBFU</name>
<feature type="chain" id="PRO_5006198450" evidence="1">
    <location>
        <begin position="20"/>
        <end position="276"/>
    </location>
</feature>
<dbReference type="Gene3D" id="3.40.50.1980">
    <property type="entry name" value="Nitrogenase molybdenum iron protein domain"/>
    <property type="match status" value="2"/>
</dbReference>
<comment type="caution">
    <text evidence="3">The sequence shown here is derived from an EMBL/GenBank/DDBJ whole genome shotgun (WGS) entry which is preliminary data.</text>
</comment>
<dbReference type="Pfam" id="PF01497">
    <property type="entry name" value="Peripla_BP_2"/>
    <property type="match status" value="1"/>
</dbReference>
<dbReference type="PANTHER" id="PTHR30535">
    <property type="entry name" value="VITAMIN B12-BINDING PROTEIN"/>
    <property type="match status" value="1"/>
</dbReference>
<sequence>MKKVAFVILTILFSFSAQSEERMISAGFGVTEIIYALGAQDKLIAADFTSRHLIKNDDIKQLGLHVQLSAEGVLALRPTHLIGTDEMGPKIALDQIKQSGVQVVTIPSGQDSSQLLSRLDKLAEVMGIGEKAQRLKEQVKADISDLKEHHCNTKSKAIFLMLDSSRKIRVSGSDTAINSIITLAGGSNPAHTYFSGYKTMNMESLLEMQPDYIIISQRALDMYQGIDNLLDKVPILKATPAGINKQVITIPSGSLLGGFGLASIDVAKGLNQHFCD</sequence>
<dbReference type="InterPro" id="IPR050902">
    <property type="entry name" value="ABC_Transporter_SBP"/>
</dbReference>
<proteinExistence type="predicted"/>
<feature type="domain" description="Fe/B12 periplasmic-binding" evidence="2">
    <location>
        <begin position="22"/>
        <end position="276"/>
    </location>
</feature>
<dbReference type="AlphaFoldDB" id="A0A0Q2V1V7"/>
<dbReference type="InterPro" id="IPR002491">
    <property type="entry name" value="ABC_transptr_periplasmic_BD"/>
</dbReference>
<evidence type="ECO:0000313" key="4">
    <source>
        <dbReference type="Proteomes" id="UP000051221"/>
    </source>
</evidence>
<dbReference type="PANTHER" id="PTHR30535:SF4">
    <property type="entry name" value="HEMIN-BINDING PERIPLASMIC PROTEIN HMUT"/>
    <property type="match status" value="1"/>
</dbReference>
<dbReference type="InParanoid" id="A0A0Q2V1V7"/>
<dbReference type="EMBL" id="LKHS01000005">
    <property type="protein sequence ID" value="KQH86776.1"/>
    <property type="molecule type" value="Genomic_DNA"/>
</dbReference>
<dbReference type="PROSITE" id="PS50983">
    <property type="entry name" value="FE_B12_PBP"/>
    <property type="match status" value="1"/>
</dbReference>
<dbReference type="SUPFAM" id="SSF53807">
    <property type="entry name" value="Helical backbone' metal receptor"/>
    <property type="match status" value="1"/>
</dbReference>
<keyword evidence="4" id="KW-1185">Reference proteome</keyword>
<evidence type="ECO:0000256" key="1">
    <source>
        <dbReference type="SAM" id="SignalP"/>
    </source>
</evidence>